<dbReference type="RefSeq" id="WP_004833846.1">
    <property type="nucleotide sequence ID" value="NZ_AEXM01000003.1"/>
</dbReference>
<dbReference type="EMBL" id="AEXM01000003">
    <property type="protein sequence ID" value="EGC82888.1"/>
    <property type="molecule type" value="Genomic_DNA"/>
</dbReference>
<dbReference type="AlphaFoldDB" id="F0GTG1"/>
<organism evidence="2 3">
    <name type="scientific">Anaerococcus prevotii ACS-065-V-Col13</name>
    <dbReference type="NCBI Taxonomy" id="879305"/>
    <lineage>
        <taxon>Bacteria</taxon>
        <taxon>Bacillati</taxon>
        <taxon>Bacillota</taxon>
        <taxon>Tissierellia</taxon>
        <taxon>Tissierellales</taxon>
        <taxon>Peptoniphilaceae</taxon>
        <taxon>Anaerococcus</taxon>
    </lineage>
</organism>
<dbReference type="STRING" id="879305.HMPREF9290_1005"/>
<dbReference type="Proteomes" id="UP000005286">
    <property type="component" value="Unassembled WGS sequence"/>
</dbReference>
<dbReference type="PATRIC" id="fig|879305.3.peg.92"/>
<keyword evidence="3" id="KW-1185">Reference proteome</keyword>
<comment type="caution">
    <text evidence="2">The sequence shown here is derived from an EMBL/GenBank/DDBJ whole genome shotgun (WGS) entry which is preliminary data.</text>
</comment>
<protein>
    <submittedName>
        <fullName evidence="2">Finger-like domain protein</fullName>
    </submittedName>
</protein>
<feature type="transmembrane region" description="Helical" evidence="1">
    <location>
        <begin position="32"/>
        <end position="49"/>
    </location>
</feature>
<feature type="transmembrane region" description="Helical" evidence="1">
    <location>
        <begin position="7"/>
        <end position="26"/>
    </location>
</feature>
<name>F0GTG1_9FIRM</name>
<keyword evidence="1" id="KW-0472">Membrane</keyword>
<keyword evidence="1" id="KW-1133">Transmembrane helix</keyword>
<accession>F0GTG1</accession>
<reference evidence="2 3" key="1">
    <citation type="submission" date="2011-01" db="EMBL/GenBank/DDBJ databases">
        <authorList>
            <person name="Durkin A.S."/>
            <person name="Madupu R."/>
            <person name="Torralba M."/>
            <person name="Gillis M."/>
            <person name="Methe B."/>
            <person name="Sutton G."/>
            <person name="Nelson K.E."/>
        </authorList>
    </citation>
    <scope>NUCLEOTIDE SEQUENCE [LARGE SCALE GENOMIC DNA]</scope>
    <source>
        <strain evidence="2 3">ACS-065-V-Col13</strain>
    </source>
</reference>
<sequence>MNKKHGIDEYGIFLVWVAIIITVISYFTKSSILNIFSLIIVAYAVYRAFSNNQYKRVMENRMFREKFLDPMKKQFRIGKRKSKDKNYKYIKCPSCKQELRIPKNKGKIKVKCPKCSHKFDARS</sequence>
<dbReference type="eggNOG" id="COG4416">
    <property type="taxonomic scope" value="Bacteria"/>
</dbReference>
<evidence type="ECO:0000313" key="2">
    <source>
        <dbReference type="EMBL" id="EGC82888.1"/>
    </source>
</evidence>
<gene>
    <name evidence="2" type="ORF">HMPREF9290_1005</name>
</gene>
<proteinExistence type="predicted"/>
<evidence type="ECO:0000313" key="3">
    <source>
        <dbReference type="Proteomes" id="UP000005286"/>
    </source>
</evidence>
<evidence type="ECO:0000256" key="1">
    <source>
        <dbReference type="SAM" id="Phobius"/>
    </source>
</evidence>
<keyword evidence="1" id="KW-0812">Transmembrane</keyword>